<dbReference type="PANTHER" id="PTHR47331">
    <property type="entry name" value="PHD-TYPE DOMAIN-CONTAINING PROTEIN"/>
    <property type="match status" value="1"/>
</dbReference>
<dbReference type="Pfam" id="PF12259">
    <property type="entry name" value="Baculo_F"/>
    <property type="match status" value="1"/>
</dbReference>
<sequence length="2569" mass="295340">MADKFIQQQEIRERIVRLRDNFKKDGADRKSKIEYFKARSDQLNELWTEFLIIHERFGIEESRSHEYFATKCYERTKQIYEEVTSLINAGYTKLTSTLAGIPEAFGEHSNKTDGIDELAQGEEHGFYDTAASPQQQQGDGSDNRSPKDNELFGQHLPLKQEKGSCSKLDEMYRKQLVNIKAFLRTVSNIKIDLLTDRWELDDALKTLESRWSVIDNLHWEIESEATHLDLSYESMFNSHEKTFNSLKKELNRKSWSVAHRDTTTPKLDIPLFHGNYNTWVSFKDLFNEAIHKNTSLSNAQKMQFLKSKVKGEAERLIQHLQISSDNYLVCWEILNNRYNNTKLIFTSHMNILFGLPNMQQQSLGLIKKMYDTTTECLHAIKNLGIDISTWDPILVHILSQKLDTETHKDYIESLKNSRELPNLQEFLDFMESKFTSLESSRRKQDSAPQKTHSQQQLSATRKTFHNFNNRQNNHGLNNYNIQSNNHGATRNSGNPPVVKSLHVSSIKCPLCKNPHGIYNCRFFLQMPIEKRYFTINRLALCTNCLFTHNGNACNSTKTCHKCGGQHNTLIHEACVVNANTTPGSSTATSSRAAADSKYETKHVVNASHVSPNDYSEILLATALVNVKAADGSSHTLRALIDQGSQISLITEQAAQMLKLKRERCHGVIYGVGQRENNCKGKLNITCTSMYNNYKFTAEVIIMNSLIKNLPNKTFTRPSWPVIQNINLADPEFYISRPVDLLLGADIYSNILLGGIIKSDNASQPMAQQTHLGWLLCGNARTYHCNVIINNLEDIKQFWEVEDIEEEGDLSQEDIMCMKHYQENTERNIDGRYVVRLPMRPNFQTELGTSKTKAIAQFRNTERKFERQEKLAQAYKTFMKEYSDLNHMTPARNDSSLDYYLPHHGVERVESTTTKYRVVFNASAKTSTGRSLNDLMYTGPNLQHDLQSLLLKWRQYTYAFTADIEKMYRQILVNELDQHLQKIIWRESPEQPLESYQLTTVTYGTKAAPFLAMMTLRKLAADEQAKYPNAAKIVEQSFYMDDLVHGAYSIEQAKKQIEELNNLLKSGGFNLRKWSANNETVLENITKKENSDETVFNFKTENESKTLGLCWNSTNDTFTFKCNIKKLTCKPTKRNLLSEISKLFDPLGWIVPISTKLKIIFQNVWKENTHWDEQVSDDIYELWSKVQADINRINECRVPRWISSDEYDIIELHGFCDASIEAYACVVYARIKNKSTVVLIAGKSKLVPHKKTLTLPRLELSGAYLLTKLINKVKKSLNQHTIETFGWTDSKIVLGWLQGQPSRWKPFVANRVKQIQDVMPKEQWRYVKSAENPADAASRGLNASQLLEHSLWWQGPDWLPTFIPETEIKTYITTEEEKKVSQCNSLQVNEENIIDNLLQKHSSFAKVQRIVTWILRALTPQRSKLPTTYLTLQELQKAKLIIIKHVQMNELGAEIKHLRQHERVESKSKLLDLKPFIDNENVLRVGGRLKEALIPYEMKHPKIIPKESRLATLLIKQAHQQTYHGGARLTMAQLRQEYWIPGGNNEVKKQIRKCVTCHRNEGKTEKQLMGDLPEARVNQASPFYHTGVDYTGFVEIKANKGRGSKTLKGYIAIFICMVTKAVHLELVTDLTSSAFLAALRRMAARRGAPRHLYSDNGTNFVGANRALQEEWQQVKHIFNDNFLTEVTELQIQWHFNAASWASAGGLWERAVRSLKHHLKRVVGEQKLTFEEYATILTQLEACLNSRPLCSLSENIDDIGFLTPAHFLTGRPGVTVIETSEDARTRWHLTQKIFEDIWKKWQMEYLSQLTARRKWQTPQRNLEIGDVVIIREENLPPGKWALGRVVDVHPGPDGYVRVVTLKTKNGMLKRPVVKLSVLPLEKAENEKKLLQTKETEVKNKKQPQKRSILSTVFMILYFMAIIATGNCVNVTPLNKTQGLYFDKIGKLEIIRDEWKLVAFYDLDPYWEGTSAYIKYNEQLEIICQRVKTLAHCDVIMSQLRHNYDELQHYNRMLLNYKLKQNTRERRGLLNGVGYLANTLFGVLDDRFAEQYQRDIGLVQKNEKHLAALWKNQTSIVEAEYNLLKRTETAIKKQHKMINQHLISLENATNVIKTEISSAESLAQFTIVAMATNNLLIHLRNIQESLIDTITNVYDGKVNIHIIDPQQLQHELNIISGQLSSDLTLPIDNIQRDMDSIYRLLKIRARITDHYMIFEIRIPLISRDNYDLYNVIAIPNSAGDNMISITPIENHIAMNLQKDAFLPIKETDIQHCLARDKTIYMCYITVPIYKMTTDTDLCVKDETRQCKQNINICQNKWITLSRFNSYLYFCCGRCQLRTLCENQVTAQTFTGTNIIYMEEGCIVKTDNFTIHTHRMMENKMDLTSDIRVSEIDPINHIINITIPKLEHNFTLNDQKELINIGERIKAMKESQPISEDFSVHDVHQYAAIYSIMVIGVSILLVIVYRRIRCRWQPASTAAESTESAGPAAGRGAGPSCSPRPQPAARFNPAQDDIALDTYSAISEKRKSRVRECVDNETKCGVTVRECNQIDAKGGLTDRTTSPVFRKIPFDRI</sequence>
<dbReference type="InterPro" id="IPR022048">
    <property type="entry name" value="Envelope_fusion-like"/>
</dbReference>
<evidence type="ECO:0000313" key="4">
    <source>
        <dbReference type="EMBL" id="KAL0803354.1"/>
    </source>
</evidence>
<protein>
    <recommendedName>
        <fullName evidence="3">Integrase catalytic domain-containing protein</fullName>
    </recommendedName>
</protein>
<feature type="compositionally biased region" description="Low complexity" evidence="1">
    <location>
        <begin position="2473"/>
        <end position="2495"/>
    </location>
</feature>
<dbReference type="Gene3D" id="3.30.420.10">
    <property type="entry name" value="Ribonuclease H-like superfamily/Ribonuclease H"/>
    <property type="match status" value="1"/>
</dbReference>
<dbReference type="PROSITE" id="PS50994">
    <property type="entry name" value="INTEGRASE"/>
    <property type="match status" value="1"/>
</dbReference>
<dbReference type="InterPro" id="IPR021109">
    <property type="entry name" value="Peptidase_aspartic_dom_sf"/>
</dbReference>
<evidence type="ECO:0000256" key="2">
    <source>
        <dbReference type="SAM" id="Phobius"/>
    </source>
</evidence>
<dbReference type="InterPro" id="IPR008042">
    <property type="entry name" value="Retrotrans_Pao"/>
</dbReference>
<dbReference type="InterPro" id="IPR000477">
    <property type="entry name" value="RT_dom"/>
</dbReference>
<dbReference type="SUPFAM" id="SSF56672">
    <property type="entry name" value="DNA/RNA polymerases"/>
    <property type="match status" value="1"/>
</dbReference>
<feature type="compositionally biased region" description="Basic and acidic residues" evidence="1">
    <location>
        <begin position="141"/>
        <end position="150"/>
    </location>
</feature>
<dbReference type="Pfam" id="PF18701">
    <property type="entry name" value="DUF5641"/>
    <property type="match status" value="1"/>
</dbReference>
<dbReference type="GO" id="GO:0042575">
    <property type="term" value="C:DNA polymerase complex"/>
    <property type="evidence" value="ECO:0007669"/>
    <property type="project" value="UniProtKB-ARBA"/>
</dbReference>
<dbReference type="InterPro" id="IPR040676">
    <property type="entry name" value="DUF5641"/>
</dbReference>
<feature type="region of interest" description="Disordered" evidence="1">
    <location>
        <begin position="130"/>
        <end position="156"/>
    </location>
</feature>
<dbReference type="Gene3D" id="1.10.340.70">
    <property type="match status" value="1"/>
</dbReference>
<evidence type="ECO:0000313" key="5">
    <source>
        <dbReference type="Proteomes" id="UP001549921"/>
    </source>
</evidence>
<dbReference type="InterPro" id="IPR041588">
    <property type="entry name" value="Integrase_H2C2"/>
</dbReference>
<comment type="caution">
    <text evidence="4">The sequence shown here is derived from an EMBL/GenBank/DDBJ whole genome shotgun (WGS) entry which is preliminary data.</text>
</comment>
<dbReference type="SUPFAM" id="SSF53098">
    <property type="entry name" value="Ribonuclease H-like"/>
    <property type="match status" value="1"/>
</dbReference>
<dbReference type="Pfam" id="PF17921">
    <property type="entry name" value="Integrase_H2C2"/>
    <property type="match status" value="1"/>
</dbReference>
<dbReference type="CDD" id="cd01644">
    <property type="entry name" value="RT_pepA17"/>
    <property type="match status" value="1"/>
</dbReference>
<accession>A0ABD0S2D9</accession>
<dbReference type="Gene3D" id="2.40.70.10">
    <property type="entry name" value="Acid Proteases"/>
    <property type="match status" value="1"/>
</dbReference>
<dbReference type="Proteomes" id="UP001549921">
    <property type="component" value="Unassembled WGS sequence"/>
</dbReference>
<gene>
    <name evidence="4" type="ORF">ABMA28_017417</name>
</gene>
<feature type="region of interest" description="Disordered" evidence="1">
    <location>
        <begin position="2473"/>
        <end position="2505"/>
    </location>
</feature>
<keyword evidence="2" id="KW-0812">Transmembrane</keyword>
<feature type="compositionally biased region" description="Polar residues" evidence="1">
    <location>
        <begin position="446"/>
        <end position="459"/>
    </location>
</feature>
<feature type="compositionally biased region" description="Polar residues" evidence="1">
    <location>
        <begin position="131"/>
        <end position="140"/>
    </location>
</feature>
<dbReference type="InterPro" id="IPR012337">
    <property type="entry name" value="RNaseH-like_sf"/>
</dbReference>
<dbReference type="Pfam" id="PF03564">
    <property type="entry name" value="DUF1759"/>
    <property type="match status" value="1"/>
</dbReference>
<dbReference type="EMBL" id="JBEDNZ010000039">
    <property type="protein sequence ID" value="KAL0803354.1"/>
    <property type="molecule type" value="Genomic_DNA"/>
</dbReference>
<organism evidence="4 5">
    <name type="scientific">Loxostege sticticalis</name>
    <name type="common">Beet webworm moth</name>
    <dbReference type="NCBI Taxonomy" id="481309"/>
    <lineage>
        <taxon>Eukaryota</taxon>
        <taxon>Metazoa</taxon>
        <taxon>Ecdysozoa</taxon>
        <taxon>Arthropoda</taxon>
        <taxon>Hexapoda</taxon>
        <taxon>Insecta</taxon>
        <taxon>Pterygota</taxon>
        <taxon>Neoptera</taxon>
        <taxon>Endopterygota</taxon>
        <taxon>Lepidoptera</taxon>
        <taxon>Glossata</taxon>
        <taxon>Ditrysia</taxon>
        <taxon>Pyraloidea</taxon>
        <taxon>Crambidae</taxon>
        <taxon>Pyraustinae</taxon>
        <taxon>Loxostege</taxon>
    </lineage>
</organism>
<dbReference type="InterPro" id="IPR036397">
    <property type="entry name" value="RNaseH_sf"/>
</dbReference>
<dbReference type="GO" id="GO:0071897">
    <property type="term" value="P:DNA biosynthetic process"/>
    <property type="evidence" value="ECO:0007669"/>
    <property type="project" value="UniProtKB-ARBA"/>
</dbReference>
<name>A0ABD0S2D9_LOXSC</name>
<proteinExistence type="predicted"/>
<dbReference type="Pfam" id="PF00078">
    <property type="entry name" value="RVT_1"/>
    <property type="match status" value="1"/>
</dbReference>
<dbReference type="InterPro" id="IPR001584">
    <property type="entry name" value="Integrase_cat-core"/>
</dbReference>
<dbReference type="Pfam" id="PF05380">
    <property type="entry name" value="Peptidase_A17"/>
    <property type="match status" value="1"/>
</dbReference>
<keyword evidence="2" id="KW-0472">Membrane</keyword>
<reference evidence="4 5" key="1">
    <citation type="submission" date="2024-06" db="EMBL/GenBank/DDBJ databases">
        <title>A chromosome-level genome assembly of beet webworm, Loxostege sticticalis.</title>
        <authorList>
            <person name="Zhang Y."/>
        </authorList>
    </citation>
    <scope>NUCLEOTIDE SEQUENCE [LARGE SCALE GENOMIC DNA]</scope>
    <source>
        <strain evidence="4">AQ028</strain>
        <tissue evidence="4">Male pupae</tissue>
    </source>
</reference>
<dbReference type="PANTHER" id="PTHR47331:SF5">
    <property type="entry name" value="RIBONUCLEASE H"/>
    <property type="match status" value="1"/>
</dbReference>
<keyword evidence="2" id="KW-1133">Transmembrane helix</keyword>
<dbReference type="InterPro" id="IPR043502">
    <property type="entry name" value="DNA/RNA_pol_sf"/>
</dbReference>
<feature type="region of interest" description="Disordered" evidence="1">
    <location>
        <begin position="438"/>
        <end position="459"/>
    </location>
</feature>
<feature type="transmembrane region" description="Helical" evidence="2">
    <location>
        <begin position="2442"/>
        <end position="2461"/>
    </location>
</feature>
<feature type="domain" description="Integrase catalytic" evidence="3">
    <location>
        <begin position="1577"/>
        <end position="1770"/>
    </location>
</feature>
<dbReference type="InterPro" id="IPR005312">
    <property type="entry name" value="DUF1759"/>
</dbReference>
<evidence type="ECO:0000259" key="3">
    <source>
        <dbReference type="PROSITE" id="PS50994"/>
    </source>
</evidence>
<evidence type="ECO:0000256" key="1">
    <source>
        <dbReference type="SAM" id="MobiDB-lite"/>
    </source>
</evidence>